<name>A0AAW4W5K9_9FIRM</name>
<sequence>MKKIFIGCPITKYIENNTFTDEMFRCFMEKMYDLCTHYADEVFLALKREQYGKNLMTDTCTELDYKEMKTSDIIVAIPEDSKGTAVELGWASAMKKKIVLILNKGKRYTPLISGLEDITDTLIIWYDKSLDDQVLHNVSLTLDTLSEGL</sequence>
<evidence type="ECO:0000313" key="2">
    <source>
        <dbReference type="Proteomes" id="UP001198612"/>
    </source>
</evidence>
<dbReference type="Gene3D" id="3.40.50.450">
    <property type="match status" value="1"/>
</dbReference>
<evidence type="ECO:0000313" key="1">
    <source>
        <dbReference type="EMBL" id="MCC2226385.1"/>
    </source>
</evidence>
<reference evidence="1 2" key="1">
    <citation type="submission" date="2021-10" db="EMBL/GenBank/DDBJ databases">
        <title>Anaerobic single-cell dispensing facilitates the cultivation of human gut bacteria.</title>
        <authorList>
            <person name="Afrizal A."/>
        </authorList>
    </citation>
    <scope>NUCLEOTIDE SEQUENCE [LARGE SCALE GENOMIC DNA]</scope>
    <source>
        <strain evidence="1 2">CLA-AA-H217</strain>
    </source>
</reference>
<dbReference type="Pfam" id="PF05014">
    <property type="entry name" value="Nuc_deoxyrib_tr"/>
    <property type="match status" value="1"/>
</dbReference>
<dbReference type="AlphaFoldDB" id="A0AAW4W5K9"/>
<dbReference type="RefSeq" id="WP_059085238.1">
    <property type="nucleotide sequence ID" value="NZ_JAJEQQ010000001.1"/>
</dbReference>
<dbReference type="SUPFAM" id="SSF52309">
    <property type="entry name" value="N-(deoxy)ribosyltransferase-like"/>
    <property type="match status" value="1"/>
</dbReference>
<proteinExistence type="predicted"/>
<dbReference type="Proteomes" id="UP001198612">
    <property type="component" value="Unassembled WGS sequence"/>
</dbReference>
<protein>
    <submittedName>
        <fullName evidence="1">Nucleoside 2-deoxyribosyltransferase</fullName>
    </submittedName>
</protein>
<comment type="caution">
    <text evidence="1">The sequence shown here is derived from an EMBL/GenBank/DDBJ whole genome shotgun (WGS) entry which is preliminary data.</text>
</comment>
<organism evidence="1 2">
    <name type="scientific">Blautia fusiformis</name>
    <dbReference type="NCBI Taxonomy" id="2881264"/>
    <lineage>
        <taxon>Bacteria</taxon>
        <taxon>Bacillati</taxon>
        <taxon>Bacillota</taxon>
        <taxon>Clostridia</taxon>
        <taxon>Lachnospirales</taxon>
        <taxon>Lachnospiraceae</taxon>
        <taxon>Blautia</taxon>
    </lineage>
</organism>
<dbReference type="InterPro" id="IPR007710">
    <property type="entry name" value="Nucleoside_deoxyribTrfase"/>
</dbReference>
<keyword evidence="2" id="KW-1185">Reference proteome</keyword>
<gene>
    <name evidence="1" type="ORF">LKD40_00915</name>
</gene>
<accession>A0AAW4W5K9</accession>
<dbReference type="EMBL" id="JAJEQQ010000001">
    <property type="protein sequence ID" value="MCC2226385.1"/>
    <property type="molecule type" value="Genomic_DNA"/>
</dbReference>